<gene>
    <name evidence="2" type="ORF">AKJ29_08830</name>
</gene>
<dbReference type="InterPro" id="IPR029060">
    <property type="entry name" value="PIN-like_dom_sf"/>
</dbReference>
<dbReference type="NCBIfam" id="NF046100">
    <property type="entry name" value="RSP_2648_fam_PIN"/>
    <property type="match status" value="1"/>
</dbReference>
<evidence type="ECO:0000313" key="3">
    <source>
        <dbReference type="Proteomes" id="UP000050471"/>
    </source>
</evidence>
<reference evidence="2 3" key="1">
    <citation type="submission" date="2015-09" db="EMBL/GenBank/DDBJ databases">
        <title>Draft genome sequence of Aliiroseovarius crassostreae CV919-312TSm, the causative agent of Roseovarius Oyster Disease (formerly Juvenile Oyster Disease).</title>
        <authorList>
            <person name="Kessner L."/>
            <person name="Spinard E."/>
            <person name="Nelson D."/>
        </authorList>
    </citation>
    <scope>NUCLEOTIDE SEQUENCE [LARGE SCALE GENOMIC DNA]</scope>
    <source>
        <strain evidence="2 3">CV919-312</strain>
    </source>
</reference>
<dbReference type="AlphaFoldDB" id="A0A0P7IU06"/>
<dbReference type="SUPFAM" id="SSF88723">
    <property type="entry name" value="PIN domain-like"/>
    <property type="match status" value="1"/>
</dbReference>
<dbReference type="RefSeq" id="WP_055191937.1">
    <property type="nucleotide sequence ID" value="NZ_FPBS01000009.1"/>
</dbReference>
<keyword evidence="3" id="KW-1185">Reference proteome</keyword>
<proteinExistence type="predicted"/>
<evidence type="ECO:0000259" key="1">
    <source>
        <dbReference type="Pfam" id="PF13470"/>
    </source>
</evidence>
<evidence type="ECO:0000313" key="2">
    <source>
        <dbReference type="EMBL" id="KPN62337.1"/>
    </source>
</evidence>
<dbReference type="OrthoDB" id="211933at2"/>
<feature type="domain" description="PIN" evidence="1">
    <location>
        <begin position="2"/>
        <end position="109"/>
    </location>
</feature>
<accession>A0A0P7IU06</accession>
<dbReference type="EMBL" id="LKBA01000019">
    <property type="protein sequence ID" value="KPN62337.1"/>
    <property type="molecule type" value="Genomic_DNA"/>
</dbReference>
<organism evidence="2 3">
    <name type="scientific">Aliiroseovarius crassostreae</name>
    <dbReference type="NCBI Taxonomy" id="154981"/>
    <lineage>
        <taxon>Bacteria</taxon>
        <taxon>Pseudomonadati</taxon>
        <taxon>Pseudomonadota</taxon>
        <taxon>Alphaproteobacteria</taxon>
        <taxon>Rhodobacterales</taxon>
        <taxon>Paracoccaceae</taxon>
        <taxon>Aliiroseovarius</taxon>
    </lineage>
</organism>
<comment type="caution">
    <text evidence="2">The sequence shown here is derived from an EMBL/GenBank/DDBJ whole genome shotgun (WGS) entry which is preliminary data.</text>
</comment>
<protein>
    <recommendedName>
        <fullName evidence="1">PIN domain-containing protein</fullName>
    </recommendedName>
</protein>
<name>A0A0P7IU06_9RHOB</name>
<dbReference type="Pfam" id="PF13470">
    <property type="entry name" value="PIN_3"/>
    <property type="match status" value="1"/>
</dbReference>
<dbReference type="Proteomes" id="UP000050471">
    <property type="component" value="Unassembled WGS sequence"/>
</dbReference>
<dbReference type="InterPro" id="IPR002716">
    <property type="entry name" value="PIN_dom"/>
</dbReference>
<sequence>MKVCIDACVLYPTVMREMVLGAAEAGLFAPFWSPRILEEWARAAARLGPEQEMFARGEIAQLNARWPSASVAPREGDMRRLYLPDENDIHVLASAIAAGADVLLTLNRADFPGHVLAEEGLRRESPDLFLRDFVDTHPQQMTALGERVLAEARRLSGEGSWTLRNLMKKARLPRLGKALEQLG</sequence>
<dbReference type="STRING" id="154981.AKJ29_08830"/>